<dbReference type="Pfam" id="PF00089">
    <property type="entry name" value="Trypsin"/>
    <property type="match status" value="1"/>
</dbReference>
<dbReference type="SMART" id="SM00020">
    <property type="entry name" value="Tryp_SPc"/>
    <property type="match status" value="1"/>
</dbReference>
<dbReference type="PANTHER" id="PTHR24250">
    <property type="entry name" value="CHYMOTRYPSIN-RELATED"/>
    <property type="match status" value="1"/>
</dbReference>
<sequence>MCSQLLGDKYSPDLDYCSIGMGTKGSKRIGASLVCLKDFRWVMYGVHMNVLYTRKISKLYEVDLFSQVHPILSELPETNSSIIADENCPQQRRNNDADIKELPYNFSVSSDLSGSEDTGVNSVAADLRKLPIVRTIHSERTFEDNQLDFANVTSVEESKEITISATEISLNNVFKPDFKVFHGTSITSAPWSVIIMDKDYVRPTAVCSGSLLKTSSSNQSNVVLTAAQCVYSGLTYRYSVGAVKFTDPLSPIDFMERKIEKRDIVAIRFKPLMTLHDHCLVAMGLAILKLRKPYTFKPTRLPVSINEEEVRVDELDDCYVTGASRRGDIIQAHVKLLHPAKCKEILENEFSNNKELCTLSRKGFPEVSRGSPLVCRRGNDWYQYGTFMMSSTRARLNEIVDQEHPEDFQISIYMKLLPHRAFIQKQLK</sequence>
<accession>A0A077Z1L9</accession>
<dbReference type="Gene3D" id="2.40.10.10">
    <property type="entry name" value="Trypsin-like serine proteases"/>
    <property type="match status" value="1"/>
</dbReference>
<reference evidence="3" key="1">
    <citation type="submission" date="2014-01" db="EMBL/GenBank/DDBJ databases">
        <authorList>
            <person name="Aslett M."/>
        </authorList>
    </citation>
    <scope>NUCLEOTIDE SEQUENCE</scope>
</reference>
<dbReference type="OrthoDB" id="10061449at2759"/>
<dbReference type="InterPro" id="IPR009003">
    <property type="entry name" value="Peptidase_S1_PA"/>
</dbReference>
<name>A0A077Z1L9_TRITR</name>
<dbReference type="EMBL" id="HG805876">
    <property type="protein sequence ID" value="CDW53981.1"/>
    <property type="molecule type" value="Genomic_DNA"/>
</dbReference>
<reference evidence="3" key="2">
    <citation type="submission" date="2014-03" db="EMBL/GenBank/DDBJ databases">
        <title>The whipworm genome and dual-species transcriptomics of an intimate host-pathogen interaction.</title>
        <authorList>
            <person name="Foth B.J."/>
            <person name="Tsai I.J."/>
            <person name="Reid A.J."/>
            <person name="Bancroft A.J."/>
            <person name="Nichol S."/>
            <person name="Tracey A."/>
            <person name="Holroyd N."/>
            <person name="Cotton J.A."/>
            <person name="Stanley E.J."/>
            <person name="Zarowiecki M."/>
            <person name="Liu J.Z."/>
            <person name="Huckvale T."/>
            <person name="Cooper P.J."/>
            <person name="Grencis R.K."/>
            <person name="Berriman M."/>
        </authorList>
    </citation>
    <scope>NUCLEOTIDE SEQUENCE [LARGE SCALE GENOMIC DNA]</scope>
</reference>
<keyword evidence="4" id="KW-1185">Reference proteome</keyword>
<proteinExistence type="predicted"/>
<dbReference type="GO" id="GO:0004252">
    <property type="term" value="F:serine-type endopeptidase activity"/>
    <property type="evidence" value="ECO:0007669"/>
    <property type="project" value="InterPro"/>
</dbReference>
<dbReference type="SUPFAM" id="SSF50494">
    <property type="entry name" value="Trypsin-like serine proteases"/>
    <property type="match status" value="1"/>
</dbReference>
<protein>
    <submittedName>
        <fullName evidence="3">Sodium:potassium transporting ATPase subunit</fullName>
    </submittedName>
</protein>
<gene>
    <name evidence="3" type="ORF">TTRE_0000225001</name>
</gene>
<dbReference type="STRING" id="36087.A0A077Z1L9"/>
<dbReference type="PANTHER" id="PTHR24250:SF27">
    <property type="entry name" value="ELASTASE 2 LIKE"/>
    <property type="match status" value="1"/>
</dbReference>
<dbReference type="GO" id="GO:0006508">
    <property type="term" value="P:proteolysis"/>
    <property type="evidence" value="ECO:0007669"/>
    <property type="project" value="InterPro"/>
</dbReference>
<organism evidence="3 4">
    <name type="scientific">Trichuris trichiura</name>
    <name type="common">Whipworm</name>
    <name type="synonym">Trichocephalus trichiurus</name>
    <dbReference type="NCBI Taxonomy" id="36087"/>
    <lineage>
        <taxon>Eukaryota</taxon>
        <taxon>Metazoa</taxon>
        <taxon>Ecdysozoa</taxon>
        <taxon>Nematoda</taxon>
        <taxon>Enoplea</taxon>
        <taxon>Dorylaimia</taxon>
        <taxon>Trichinellida</taxon>
        <taxon>Trichuridae</taxon>
        <taxon>Trichuris</taxon>
    </lineage>
</organism>
<dbReference type="InterPro" id="IPR001254">
    <property type="entry name" value="Trypsin_dom"/>
</dbReference>
<evidence type="ECO:0000259" key="2">
    <source>
        <dbReference type="PROSITE" id="PS50240"/>
    </source>
</evidence>
<evidence type="ECO:0000313" key="4">
    <source>
        <dbReference type="Proteomes" id="UP000030665"/>
    </source>
</evidence>
<dbReference type="PROSITE" id="PS50240">
    <property type="entry name" value="TRYPSIN_DOM"/>
    <property type="match status" value="1"/>
</dbReference>
<feature type="domain" description="Peptidase S1" evidence="2">
    <location>
        <begin position="180"/>
        <end position="428"/>
    </location>
</feature>
<dbReference type="Proteomes" id="UP000030665">
    <property type="component" value="Unassembled WGS sequence"/>
</dbReference>
<dbReference type="AlphaFoldDB" id="A0A077Z1L9"/>
<evidence type="ECO:0000313" key="3">
    <source>
        <dbReference type="EMBL" id="CDW53981.1"/>
    </source>
</evidence>
<evidence type="ECO:0000256" key="1">
    <source>
        <dbReference type="ARBA" id="ARBA00023157"/>
    </source>
</evidence>
<dbReference type="InterPro" id="IPR043504">
    <property type="entry name" value="Peptidase_S1_PA_chymotrypsin"/>
</dbReference>
<keyword evidence="1" id="KW-1015">Disulfide bond</keyword>